<feature type="compositionally biased region" description="Polar residues" evidence="5">
    <location>
        <begin position="738"/>
        <end position="748"/>
    </location>
</feature>
<dbReference type="PANTHER" id="PTHR16290:SF0">
    <property type="entry name" value="DECAPPING PROTEIN 1, ISOFORM A"/>
    <property type="match status" value="1"/>
</dbReference>
<comment type="similarity">
    <text evidence="2">Belongs to the DCP1 family.</text>
</comment>
<dbReference type="AlphaFoldDB" id="A0A8H7C2E6"/>
<feature type="region of interest" description="Disordered" evidence="5">
    <location>
        <begin position="329"/>
        <end position="440"/>
    </location>
</feature>
<feature type="compositionally biased region" description="Low complexity" evidence="5">
    <location>
        <begin position="296"/>
        <end position="305"/>
    </location>
</feature>
<dbReference type="InterPro" id="IPR010334">
    <property type="entry name" value="Dcp1"/>
</dbReference>
<feature type="region of interest" description="Disordered" evidence="5">
    <location>
        <begin position="289"/>
        <end position="317"/>
    </location>
</feature>
<feature type="compositionally biased region" description="Low complexity" evidence="5">
    <location>
        <begin position="1"/>
        <end position="13"/>
    </location>
</feature>
<dbReference type="GO" id="GO:0003729">
    <property type="term" value="F:mRNA binding"/>
    <property type="evidence" value="ECO:0007669"/>
    <property type="project" value="TreeGrafter"/>
</dbReference>
<dbReference type="GO" id="GO:0000932">
    <property type="term" value="C:P-body"/>
    <property type="evidence" value="ECO:0007669"/>
    <property type="project" value="TreeGrafter"/>
</dbReference>
<name>A0A8H7C2E6_AGABI</name>
<dbReference type="Gene3D" id="2.30.29.30">
    <property type="entry name" value="Pleckstrin-homology domain (PH domain)/Phosphotyrosine-binding domain (PTB)"/>
    <property type="match status" value="1"/>
</dbReference>
<accession>A0A8H7C2E6</accession>
<feature type="compositionally biased region" description="Low complexity" evidence="5">
    <location>
        <begin position="755"/>
        <end position="766"/>
    </location>
</feature>
<dbReference type="GO" id="GO:0031087">
    <property type="term" value="P:deadenylation-independent decapping of nuclear-transcribed mRNA"/>
    <property type="evidence" value="ECO:0007669"/>
    <property type="project" value="TreeGrafter"/>
</dbReference>
<feature type="compositionally biased region" description="Low complexity" evidence="5">
    <location>
        <begin position="333"/>
        <end position="349"/>
    </location>
</feature>
<evidence type="ECO:0000256" key="2">
    <source>
        <dbReference type="ARBA" id="ARBA00008778"/>
    </source>
</evidence>
<dbReference type="Proteomes" id="UP000629468">
    <property type="component" value="Unassembled WGS sequence"/>
</dbReference>
<sequence length="871" mass="93421">MSLSRTSSPQQTRQQKHRSQLSASSSAPPPNARMSPASRYHSNLKVLRRRDPSITSIFDQFSHVCVYHHNGKKWEKQGFEGSMFLYERESYPPYGFYILNRVGMEDYIQRLYPEDDITAHSGYVMLRSYPSYTAARLDAIQQKLSSTLPDKFSDIYAYTEAPTTNEKGESQTIGLWTFSTDGSESLQHVLPRLHSYIKKNIPYPEHFRYGPDRPPPANPFNRTTTSAPNEGDPEQSSNQTVHPTAHALGLSDVDKLFAKFLPQQVQNPQLTSSTTPAPTSALQSLFAGAGSSSTYPQAPLPGALPSSPPPPQSTGIGLLDTIFASAVAPGPNSQQQQQPVPSALSSLSYPLPPTLPQSTIPFRSHTPKSKASPSPQVLSPNVIASYSGSSPGADAIDGPNAKHISHSPSHPSSRDGDNEDDSHAGSSSDGSGGGGGGLGAIAAHALGRSVPIQIRAPLNQQTQPTQHLFSDSAFKNSGLGVGQGGSTHGDATPRQTFLHNQHVQNLASATSSANANAEANAAAAGKANGETKPRNGRPLVPFEPNSELWPYARQTQEITSGEEERGGGGGGEGESDIVELNWEDMSALSDPAAFLRAQKKQQKLRSSTGGTTKQNGTNIVPLSGGREDSTTPTTTQGKKKKEKKKNVSKQEKLEAIARERKAIEQSWDFPTLEALNANFGGEISDGDIGAGDVRVKENGAGMMMNLNGKNVPVPVTFSENSPPASPSPSSPMDIPSSQGQSHTTATPTGNDEEVSVSGESNGVNGSAKKKKRNRRKLKKPVTAVGSGSGITTEVEQQQQQQLPLDTTQTGPVHSEKVLSALLTGLSEQPEQRRPTAHERNKFVREVLTLIQTDPEFANTLWKRYYTQSPAA</sequence>
<dbReference type="EMBL" id="JABXXO010000014">
    <property type="protein sequence ID" value="KAF7760788.1"/>
    <property type="molecule type" value="Genomic_DNA"/>
</dbReference>
<feature type="compositionally biased region" description="Basic residues" evidence="5">
    <location>
        <begin position="637"/>
        <end position="647"/>
    </location>
</feature>
<evidence type="ECO:0000256" key="4">
    <source>
        <dbReference type="ARBA" id="ARBA00022664"/>
    </source>
</evidence>
<dbReference type="SUPFAM" id="SSF50729">
    <property type="entry name" value="PH domain-like"/>
    <property type="match status" value="1"/>
</dbReference>
<feature type="region of interest" description="Disordered" evidence="5">
    <location>
        <begin position="510"/>
        <end position="552"/>
    </location>
</feature>
<comment type="subcellular location">
    <subcellularLocation>
        <location evidence="1">Cytoplasm</location>
    </subcellularLocation>
</comment>
<feature type="compositionally biased region" description="Basic residues" evidence="5">
    <location>
        <begin position="767"/>
        <end position="779"/>
    </location>
</feature>
<feature type="region of interest" description="Disordered" evidence="5">
    <location>
        <begin position="206"/>
        <end position="241"/>
    </location>
</feature>
<proteinExistence type="inferred from homology"/>
<evidence type="ECO:0000313" key="7">
    <source>
        <dbReference type="Proteomes" id="UP000629468"/>
    </source>
</evidence>
<organism evidence="6 7">
    <name type="scientific">Agaricus bisporus var. burnettii</name>
    <dbReference type="NCBI Taxonomy" id="192524"/>
    <lineage>
        <taxon>Eukaryota</taxon>
        <taxon>Fungi</taxon>
        <taxon>Dikarya</taxon>
        <taxon>Basidiomycota</taxon>
        <taxon>Agaricomycotina</taxon>
        <taxon>Agaricomycetes</taxon>
        <taxon>Agaricomycetidae</taxon>
        <taxon>Agaricales</taxon>
        <taxon>Agaricineae</taxon>
        <taxon>Agaricaceae</taxon>
        <taxon>Agaricus</taxon>
    </lineage>
</organism>
<feature type="region of interest" description="Disordered" evidence="5">
    <location>
        <begin position="557"/>
        <end position="576"/>
    </location>
</feature>
<dbReference type="GO" id="GO:0008047">
    <property type="term" value="F:enzyme activator activity"/>
    <property type="evidence" value="ECO:0007669"/>
    <property type="project" value="InterPro"/>
</dbReference>
<evidence type="ECO:0000256" key="1">
    <source>
        <dbReference type="ARBA" id="ARBA00004496"/>
    </source>
</evidence>
<feature type="region of interest" description="Disordered" evidence="5">
    <location>
        <begin position="597"/>
        <end position="652"/>
    </location>
</feature>
<feature type="compositionally biased region" description="Polar residues" evidence="5">
    <location>
        <begin position="369"/>
        <end position="390"/>
    </location>
</feature>
<dbReference type="InterPro" id="IPR011993">
    <property type="entry name" value="PH-like_dom_sf"/>
</dbReference>
<gene>
    <name evidence="6" type="ORF">Agabi119p4_10197</name>
</gene>
<reference evidence="6 7" key="1">
    <citation type="journal article" name="Sci. Rep.">
        <title>Telomere-to-telomere assembled and centromere annotated genomes of the two main subspecies of the button mushroom Agaricus bisporus reveal especially polymorphic chromosome ends.</title>
        <authorList>
            <person name="Sonnenberg A.S.M."/>
            <person name="Sedaghat-Telgerd N."/>
            <person name="Lavrijssen B."/>
            <person name="Ohm R.A."/>
            <person name="Hendrickx P.M."/>
            <person name="Scholtmeijer K."/>
            <person name="Baars J.J.P."/>
            <person name="van Peer A."/>
        </authorList>
    </citation>
    <scope>NUCLEOTIDE SEQUENCE [LARGE SCALE GENOMIC DNA]</scope>
    <source>
        <strain evidence="6 7">H119_p4</strain>
    </source>
</reference>
<keyword evidence="3" id="KW-0963">Cytoplasm</keyword>
<feature type="region of interest" description="Disordered" evidence="5">
    <location>
        <begin position="1"/>
        <end position="42"/>
    </location>
</feature>
<evidence type="ECO:0000256" key="5">
    <source>
        <dbReference type="SAM" id="MobiDB-lite"/>
    </source>
</evidence>
<dbReference type="GO" id="GO:0000290">
    <property type="term" value="P:deadenylation-dependent decapping of nuclear-transcribed mRNA"/>
    <property type="evidence" value="ECO:0007669"/>
    <property type="project" value="InterPro"/>
</dbReference>
<feature type="compositionally biased region" description="Low complexity" evidence="5">
    <location>
        <begin position="791"/>
        <end position="809"/>
    </location>
</feature>
<feature type="region of interest" description="Disordered" evidence="5">
    <location>
        <begin position="472"/>
        <end position="493"/>
    </location>
</feature>
<dbReference type="CDD" id="cd09804">
    <property type="entry name" value="Dcp1"/>
    <property type="match status" value="1"/>
</dbReference>
<evidence type="ECO:0000256" key="3">
    <source>
        <dbReference type="ARBA" id="ARBA00022490"/>
    </source>
</evidence>
<feature type="compositionally biased region" description="Gly residues" evidence="5">
    <location>
        <begin position="430"/>
        <end position="439"/>
    </location>
</feature>
<comment type="caution">
    <text evidence="6">The sequence shown here is derived from an EMBL/GenBank/DDBJ whole genome shotgun (WGS) entry which is preliminary data.</text>
</comment>
<evidence type="ECO:0000313" key="6">
    <source>
        <dbReference type="EMBL" id="KAF7760788.1"/>
    </source>
</evidence>
<feature type="compositionally biased region" description="Polar residues" evidence="5">
    <location>
        <begin position="604"/>
        <end position="620"/>
    </location>
</feature>
<dbReference type="GO" id="GO:0006397">
    <property type="term" value="P:mRNA processing"/>
    <property type="evidence" value="ECO:0007669"/>
    <property type="project" value="UniProtKB-KW"/>
</dbReference>
<feature type="compositionally biased region" description="Low complexity" evidence="5">
    <location>
        <begin position="510"/>
        <end position="530"/>
    </location>
</feature>
<dbReference type="Pfam" id="PF06058">
    <property type="entry name" value="DCP1"/>
    <property type="match status" value="1"/>
</dbReference>
<dbReference type="PANTHER" id="PTHR16290">
    <property type="entry name" value="TRANSCRIPTION FACTOR SMIF DECAPPING ENZYME DCP1"/>
    <property type="match status" value="1"/>
</dbReference>
<feature type="compositionally biased region" description="Low complexity" evidence="5">
    <location>
        <begin position="22"/>
        <end position="38"/>
    </location>
</feature>
<protein>
    <submittedName>
        <fullName evidence="6">Uncharacterized protein</fullName>
    </submittedName>
</protein>
<keyword evidence="4" id="KW-0507">mRNA processing</keyword>
<feature type="compositionally biased region" description="Polar residues" evidence="5">
    <location>
        <begin position="220"/>
        <end position="241"/>
    </location>
</feature>
<feature type="region of interest" description="Disordered" evidence="5">
    <location>
        <begin position="707"/>
        <end position="811"/>
    </location>
</feature>